<dbReference type="OrthoDB" id="4509126at2759"/>
<evidence type="ECO:0000313" key="3">
    <source>
        <dbReference type="Proteomes" id="UP000002038"/>
    </source>
</evidence>
<dbReference type="RefSeq" id="XP_002620970.1">
    <property type="nucleotide sequence ID" value="XM_002620924.1"/>
</dbReference>
<evidence type="ECO:0000313" key="2">
    <source>
        <dbReference type="EMBL" id="OAT13460.1"/>
    </source>
</evidence>
<evidence type="ECO:0000256" key="1">
    <source>
        <dbReference type="SAM" id="MobiDB-lite"/>
    </source>
</evidence>
<dbReference type="Proteomes" id="UP000002038">
    <property type="component" value="Unassembled WGS sequence"/>
</dbReference>
<dbReference type="STRING" id="559298.A0A179V048"/>
<dbReference type="KEGG" id="bgh:BDBG_08655"/>
<name>A0A179V048_BLAGS</name>
<protein>
    <submittedName>
        <fullName evidence="2">Uncharacterized protein</fullName>
    </submittedName>
</protein>
<feature type="region of interest" description="Disordered" evidence="1">
    <location>
        <begin position="48"/>
        <end position="67"/>
    </location>
</feature>
<keyword evidence="3" id="KW-1185">Reference proteome</keyword>
<organism evidence="2 3">
    <name type="scientific">Blastomyces gilchristii (strain SLH14081)</name>
    <name type="common">Blastomyces dermatitidis</name>
    <dbReference type="NCBI Taxonomy" id="559298"/>
    <lineage>
        <taxon>Eukaryota</taxon>
        <taxon>Fungi</taxon>
        <taxon>Dikarya</taxon>
        <taxon>Ascomycota</taxon>
        <taxon>Pezizomycotina</taxon>
        <taxon>Eurotiomycetes</taxon>
        <taxon>Eurotiomycetidae</taxon>
        <taxon>Onygenales</taxon>
        <taxon>Ajellomycetaceae</taxon>
        <taxon>Blastomyces</taxon>
    </lineage>
</organism>
<dbReference type="VEuPathDB" id="FungiDB:BDBG_08655"/>
<dbReference type="GeneID" id="8508545"/>
<gene>
    <name evidence="2" type="ORF">BDBG_08655</name>
</gene>
<dbReference type="EMBL" id="GG657473">
    <property type="protein sequence ID" value="OAT13460.1"/>
    <property type="molecule type" value="Genomic_DNA"/>
</dbReference>
<sequence length="145" mass="16186">MHPNRIHIEEPLARYLPVKEVKAPVTDALQKNMSTEGVKVIGVGTTKMGTSSASSVISPKTPPARMRGWLQDLGSRKKMGSPRFGVVVHRSTHERNRNRGQTTKHQELSRRTIRGVKRCPEGEDAWSQRVHGGISQDVKLLPTVY</sequence>
<accession>A0A179V048</accession>
<feature type="compositionally biased region" description="Polar residues" evidence="1">
    <location>
        <begin position="48"/>
        <end position="58"/>
    </location>
</feature>
<reference evidence="3" key="1">
    <citation type="journal article" date="2015" name="PLoS Genet.">
        <title>The dynamic genome and transcriptome of the human fungal pathogen Blastomyces and close relative Emmonsia.</title>
        <authorList>
            <person name="Munoz J.F."/>
            <person name="Gauthier G.M."/>
            <person name="Desjardins C.A."/>
            <person name="Gallo J.E."/>
            <person name="Holder J."/>
            <person name="Sullivan T.D."/>
            <person name="Marty A.J."/>
            <person name="Carmen J.C."/>
            <person name="Chen Z."/>
            <person name="Ding L."/>
            <person name="Gujja S."/>
            <person name="Magrini V."/>
            <person name="Misas E."/>
            <person name="Mitreva M."/>
            <person name="Priest M."/>
            <person name="Saif S."/>
            <person name="Whiston E.A."/>
            <person name="Young S."/>
            <person name="Zeng Q."/>
            <person name="Goldman W.E."/>
            <person name="Mardis E.R."/>
            <person name="Taylor J.W."/>
            <person name="McEwen J.G."/>
            <person name="Clay O.K."/>
            <person name="Klein B.S."/>
            <person name="Cuomo C.A."/>
        </authorList>
    </citation>
    <scope>NUCLEOTIDE SEQUENCE [LARGE SCALE GENOMIC DNA]</scope>
    <source>
        <strain evidence="3">SLH14081</strain>
    </source>
</reference>
<dbReference type="AlphaFoldDB" id="A0A179V048"/>
<proteinExistence type="predicted"/>
<feature type="region of interest" description="Disordered" evidence="1">
    <location>
        <begin position="88"/>
        <end position="109"/>
    </location>
</feature>